<keyword evidence="1" id="KW-0812">Transmembrane</keyword>
<proteinExistence type="predicted"/>
<dbReference type="EMBL" id="ML978130">
    <property type="protein sequence ID" value="KAF2096032.1"/>
    <property type="molecule type" value="Genomic_DNA"/>
</dbReference>
<dbReference type="Proteomes" id="UP000799772">
    <property type="component" value="Unassembled WGS sequence"/>
</dbReference>
<sequence length="302" mass="32231">MRPPSHLPLISCSAQLFLCCLVIQIAAAQAPFNPGFNDTWNQNYFGFPALVNWIPLFKVGDVLNSSWSDSYVGDKNYINVWCGTPGMYLAQTFNNLEQNGNELLTVLNTWLDPCHLEFVVDENNGTNVGTFNSGAFNINNHTGKVATPTTWGATGPFGGVQTYTGGTFKPTASTTKLASTNRVSSTSPDATRCPTAAGDVSIRTSNGSKGPSFGAGIGVGIAIAVVTGAIGAALLWAVHRQRLRGRKVGEEAYTNVNPGIEKFVGQVPVRESPTPAQEVHATAARSEVAGDSMRIEMPTERY</sequence>
<evidence type="ECO:0000256" key="1">
    <source>
        <dbReference type="SAM" id="Phobius"/>
    </source>
</evidence>
<name>A0A9P4ICJ5_9PEZI</name>
<keyword evidence="2" id="KW-0732">Signal</keyword>
<keyword evidence="1" id="KW-1133">Transmembrane helix</keyword>
<comment type="caution">
    <text evidence="3">The sequence shown here is derived from an EMBL/GenBank/DDBJ whole genome shotgun (WGS) entry which is preliminary data.</text>
</comment>
<organism evidence="3 4">
    <name type="scientific">Rhizodiscina lignyota</name>
    <dbReference type="NCBI Taxonomy" id="1504668"/>
    <lineage>
        <taxon>Eukaryota</taxon>
        <taxon>Fungi</taxon>
        <taxon>Dikarya</taxon>
        <taxon>Ascomycota</taxon>
        <taxon>Pezizomycotina</taxon>
        <taxon>Dothideomycetes</taxon>
        <taxon>Pleosporomycetidae</taxon>
        <taxon>Aulographales</taxon>
        <taxon>Rhizodiscinaceae</taxon>
        <taxon>Rhizodiscina</taxon>
    </lineage>
</organism>
<evidence type="ECO:0000313" key="3">
    <source>
        <dbReference type="EMBL" id="KAF2096032.1"/>
    </source>
</evidence>
<feature type="signal peptide" evidence="2">
    <location>
        <begin position="1"/>
        <end position="28"/>
    </location>
</feature>
<keyword evidence="4" id="KW-1185">Reference proteome</keyword>
<reference evidence="3" key="1">
    <citation type="journal article" date="2020" name="Stud. Mycol.">
        <title>101 Dothideomycetes genomes: a test case for predicting lifestyles and emergence of pathogens.</title>
        <authorList>
            <person name="Haridas S."/>
            <person name="Albert R."/>
            <person name="Binder M."/>
            <person name="Bloem J."/>
            <person name="Labutti K."/>
            <person name="Salamov A."/>
            <person name="Andreopoulos B."/>
            <person name="Baker S."/>
            <person name="Barry K."/>
            <person name="Bills G."/>
            <person name="Bluhm B."/>
            <person name="Cannon C."/>
            <person name="Castanera R."/>
            <person name="Culley D."/>
            <person name="Daum C."/>
            <person name="Ezra D."/>
            <person name="Gonzalez J."/>
            <person name="Henrissat B."/>
            <person name="Kuo A."/>
            <person name="Liang C."/>
            <person name="Lipzen A."/>
            <person name="Lutzoni F."/>
            <person name="Magnuson J."/>
            <person name="Mondo S."/>
            <person name="Nolan M."/>
            <person name="Ohm R."/>
            <person name="Pangilinan J."/>
            <person name="Park H.-J."/>
            <person name="Ramirez L."/>
            <person name="Alfaro M."/>
            <person name="Sun H."/>
            <person name="Tritt A."/>
            <person name="Yoshinaga Y."/>
            <person name="Zwiers L.-H."/>
            <person name="Turgeon B."/>
            <person name="Goodwin S."/>
            <person name="Spatafora J."/>
            <person name="Crous P."/>
            <person name="Grigoriev I."/>
        </authorList>
    </citation>
    <scope>NUCLEOTIDE SEQUENCE</scope>
    <source>
        <strain evidence="3">CBS 133067</strain>
    </source>
</reference>
<accession>A0A9P4ICJ5</accession>
<evidence type="ECO:0000256" key="2">
    <source>
        <dbReference type="SAM" id="SignalP"/>
    </source>
</evidence>
<feature type="chain" id="PRO_5040327088" evidence="2">
    <location>
        <begin position="29"/>
        <end position="302"/>
    </location>
</feature>
<dbReference type="AlphaFoldDB" id="A0A9P4ICJ5"/>
<keyword evidence="1" id="KW-0472">Membrane</keyword>
<protein>
    <submittedName>
        <fullName evidence="3">Uncharacterized protein</fullName>
    </submittedName>
</protein>
<evidence type="ECO:0000313" key="4">
    <source>
        <dbReference type="Proteomes" id="UP000799772"/>
    </source>
</evidence>
<feature type="transmembrane region" description="Helical" evidence="1">
    <location>
        <begin position="213"/>
        <end position="238"/>
    </location>
</feature>
<gene>
    <name evidence="3" type="ORF">NA57DRAFT_59091</name>
</gene>